<dbReference type="PANTHER" id="PTHR30061:SF50">
    <property type="entry name" value="MALTOSE_MALTODEXTRIN-BINDING PERIPLASMIC PROTEIN"/>
    <property type="match status" value="1"/>
</dbReference>
<dbReference type="Pfam" id="PF01547">
    <property type="entry name" value="SBP_bac_1"/>
    <property type="match status" value="1"/>
</dbReference>
<sequence>MRRSWVLVMVFLWVTLTSVTAMGKGAIAFWLMPNAPDETHIPWLEEKAREFETQTGYKVNFEVIGWGEAWQKISVALASQTGPDVLQVGTTWNPQFAATGGLEKLDLAEFGSAESFMKANYVSTTYKGESYGVPWFAETRCLFYNKDMFAKAGVQPPATYDELKAVGKKIVETFGEGSAIAIAGTNAWDLLHNWAIVLWAYGGDLLTPDNKQAAFNGEAGITAMKWYASLILDGLAAKACAEYNQPQADAAFINGNVAMCFMGPWNIAGIEQENPDLPYDVVEPPAGPVKRASFSGGSNLVILKGSPNKDAAKEWIKFLLSKENLVDYTKNLSHMLPAKIEAFEDPYYDTGVWQVFKKTLGYATAYPPLAVWGDIENAVVREFRNILTAVASGQYSEDTVKLYLDQAAEKVNEALARER</sequence>
<dbReference type="CDD" id="cd14747">
    <property type="entry name" value="PBP2_MalE"/>
    <property type="match status" value="1"/>
</dbReference>
<proteinExistence type="inferred from homology"/>
<gene>
    <name evidence="4" type="ORF">ENV30_10050</name>
</gene>
<comment type="caution">
    <text evidence="4">The sequence shown here is derived from an EMBL/GenBank/DDBJ whole genome shotgun (WGS) entry which is preliminary data.</text>
</comment>
<dbReference type="InterPro" id="IPR006059">
    <property type="entry name" value="SBP"/>
</dbReference>
<evidence type="ECO:0000313" key="4">
    <source>
        <dbReference type="EMBL" id="HGI31621.1"/>
    </source>
</evidence>
<protein>
    <submittedName>
        <fullName evidence="4">Extracellular solute-binding protein</fullName>
    </submittedName>
</protein>
<reference evidence="4" key="1">
    <citation type="journal article" date="2020" name="mSystems">
        <title>Genome- and Community-Level Interaction Insights into Carbon Utilization and Element Cycling Functions of Hydrothermarchaeota in Hydrothermal Sediment.</title>
        <authorList>
            <person name="Zhou Z."/>
            <person name="Liu Y."/>
            <person name="Xu W."/>
            <person name="Pan J."/>
            <person name="Luo Z.H."/>
            <person name="Li M."/>
        </authorList>
    </citation>
    <scope>NUCLEOTIDE SEQUENCE [LARGE SCALE GENOMIC DNA]</scope>
    <source>
        <strain evidence="4">SpSt-747</strain>
    </source>
</reference>
<dbReference type="Gene3D" id="3.40.190.10">
    <property type="entry name" value="Periplasmic binding protein-like II"/>
    <property type="match status" value="2"/>
</dbReference>
<name>A0A7V3YIQ6_9BACT</name>
<dbReference type="GO" id="GO:1901982">
    <property type="term" value="F:maltose binding"/>
    <property type="evidence" value="ECO:0007669"/>
    <property type="project" value="TreeGrafter"/>
</dbReference>
<evidence type="ECO:0000256" key="3">
    <source>
        <dbReference type="ARBA" id="ARBA00022729"/>
    </source>
</evidence>
<organism evidence="4">
    <name type="scientific">Candidatus Caldatribacterium californiense</name>
    <dbReference type="NCBI Taxonomy" id="1454726"/>
    <lineage>
        <taxon>Bacteria</taxon>
        <taxon>Pseudomonadati</taxon>
        <taxon>Atribacterota</taxon>
        <taxon>Atribacteria</taxon>
        <taxon>Atribacterales</taxon>
        <taxon>Candidatus Caldatribacteriaceae</taxon>
        <taxon>Candidatus Caldatribacterium</taxon>
    </lineage>
</organism>
<dbReference type="AlphaFoldDB" id="A0A7V3YIQ6"/>
<evidence type="ECO:0000256" key="1">
    <source>
        <dbReference type="ARBA" id="ARBA00008520"/>
    </source>
</evidence>
<accession>A0A7V3YIQ6</accession>
<evidence type="ECO:0000256" key="2">
    <source>
        <dbReference type="ARBA" id="ARBA00022448"/>
    </source>
</evidence>
<dbReference type="EMBL" id="DTFV01000141">
    <property type="protein sequence ID" value="HGI31621.1"/>
    <property type="molecule type" value="Genomic_DNA"/>
</dbReference>
<dbReference type="GO" id="GO:0055052">
    <property type="term" value="C:ATP-binding cassette (ABC) transporter complex, substrate-binding subunit-containing"/>
    <property type="evidence" value="ECO:0007669"/>
    <property type="project" value="TreeGrafter"/>
</dbReference>
<dbReference type="GO" id="GO:0015768">
    <property type="term" value="P:maltose transport"/>
    <property type="evidence" value="ECO:0007669"/>
    <property type="project" value="TreeGrafter"/>
</dbReference>
<dbReference type="SUPFAM" id="SSF53850">
    <property type="entry name" value="Periplasmic binding protein-like II"/>
    <property type="match status" value="1"/>
</dbReference>
<keyword evidence="2" id="KW-0813">Transport</keyword>
<dbReference type="PANTHER" id="PTHR30061">
    <property type="entry name" value="MALTOSE-BINDING PERIPLASMIC PROTEIN"/>
    <property type="match status" value="1"/>
</dbReference>
<comment type="similarity">
    <text evidence="1">Belongs to the bacterial solute-binding protein 1 family.</text>
</comment>
<keyword evidence="3" id="KW-0732">Signal</keyword>
<dbReference type="GO" id="GO:0042956">
    <property type="term" value="P:maltodextrin transmembrane transport"/>
    <property type="evidence" value="ECO:0007669"/>
    <property type="project" value="TreeGrafter"/>
</dbReference>